<dbReference type="InterPro" id="IPR053164">
    <property type="entry name" value="IS1016-like_transposase"/>
</dbReference>
<organism evidence="1 2">
    <name type="scientific">Anncaliia algerae PRA339</name>
    <dbReference type="NCBI Taxonomy" id="1288291"/>
    <lineage>
        <taxon>Eukaryota</taxon>
        <taxon>Fungi</taxon>
        <taxon>Fungi incertae sedis</taxon>
        <taxon>Microsporidia</taxon>
        <taxon>Tubulinosematoidea</taxon>
        <taxon>Tubulinosematidae</taxon>
        <taxon>Anncaliia</taxon>
    </lineage>
</organism>
<evidence type="ECO:0008006" key="3">
    <source>
        <dbReference type="Google" id="ProtNLM"/>
    </source>
</evidence>
<protein>
    <recommendedName>
        <fullName evidence="3">ISXO2-like transposase domain-containing protein</fullName>
    </recommendedName>
</protein>
<dbReference type="AlphaFoldDB" id="A0A059F5X9"/>
<dbReference type="Proteomes" id="UP000030655">
    <property type="component" value="Unassembled WGS sequence"/>
</dbReference>
<dbReference type="EMBL" id="KK365130">
    <property type="protein sequence ID" value="KCZ82414.1"/>
    <property type="molecule type" value="Genomic_DNA"/>
</dbReference>
<proteinExistence type="predicted"/>
<reference evidence="1 2" key="2">
    <citation type="submission" date="2014-03" db="EMBL/GenBank/DDBJ databases">
        <title>The Genome Sequence of Anncaliia algerae insect isolate PRA339.</title>
        <authorList>
            <consortium name="The Broad Institute Genome Sequencing Platform"/>
            <consortium name="The Broad Institute Genome Sequencing Center for Infectious Disease"/>
            <person name="Cuomo C."/>
            <person name="Becnel J."/>
            <person name="Sanscrainte N."/>
            <person name="Walker B."/>
            <person name="Young S.K."/>
            <person name="Zeng Q."/>
            <person name="Gargeya S."/>
            <person name="Fitzgerald M."/>
            <person name="Haas B."/>
            <person name="Abouelleil A."/>
            <person name="Alvarado L."/>
            <person name="Arachchi H.M."/>
            <person name="Berlin A.M."/>
            <person name="Chapman S.B."/>
            <person name="Dewar J."/>
            <person name="Goldberg J."/>
            <person name="Griggs A."/>
            <person name="Gujja S."/>
            <person name="Hansen M."/>
            <person name="Howarth C."/>
            <person name="Imamovic A."/>
            <person name="Larimer J."/>
            <person name="McCowan C."/>
            <person name="Murphy C."/>
            <person name="Neiman D."/>
            <person name="Pearson M."/>
            <person name="Priest M."/>
            <person name="Roberts A."/>
            <person name="Saif S."/>
            <person name="Shea T."/>
            <person name="Sisk P."/>
            <person name="Sykes S."/>
            <person name="Wortman J."/>
            <person name="Nusbaum C."/>
            <person name="Birren B."/>
        </authorList>
    </citation>
    <scope>NUCLEOTIDE SEQUENCE [LARGE SCALE GENOMIC DNA]</scope>
    <source>
        <strain evidence="1 2">PRA339</strain>
    </source>
</reference>
<reference evidence="2" key="1">
    <citation type="submission" date="2013-02" db="EMBL/GenBank/DDBJ databases">
        <authorList>
            <consortium name="The Broad Institute Genome Sequencing Platform"/>
            <person name="Cuomo C."/>
            <person name="Becnel J."/>
            <person name="Sanscrainte N."/>
            <person name="Walker B."/>
            <person name="Young S.K."/>
            <person name="Zeng Q."/>
            <person name="Gargeya S."/>
            <person name="Fitzgerald M."/>
            <person name="Haas B."/>
            <person name="Abouelleil A."/>
            <person name="Alvarado L."/>
            <person name="Arachchi H.M."/>
            <person name="Berlin A.M."/>
            <person name="Chapman S.B."/>
            <person name="Dewar J."/>
            <person name="Goldberg J."/>
            <person name="Griggs A."/>
            <person name="Gujja S."/>
            <person name="Hansen M."/>
            <person name="Howarth C."/>
            <person name="Imamovic A."/>
            <person name="Larimer J."/>
            <person name="McCowan C."/>
            <person name="Murphy C."/>
            <person name="Neiman D."/>
            <person name="Pearson M."/>
            <person name="Priest M."/>
            <person name="Roberts A."/>
            <person name="Saif S."/>
            <person name="Shea T."/>
            <person name="Sisk P."/>
            <person name="Sykes S."/>
            <person name="Wortman J."/>
            <person name="Nusbaum C."/>
            <person name="Birren B."/>
        </authorList>
    </citation>
    <scope>NUCLEOTIDE SEQUENCE [LARGE SCALE GENOMIC DNA]</scope>
    <source>
        <strain evidence="2">PRA339</strain>
    </source>
</reference>
<gene>
    <name evidence="1" type="ORF">H312_00072</name>
</gene>
<evidence type="ECO:0000313" key="1">
    <source>
        <dbReference type="EMBL" id="KCZ82414.1"/>
    </source>
</evidence>
<keyword evidence="2" id="KW-1185">Reference proteome</keyword>
<dbReference type="OrthoDB" id="2190711at2759"/>
<evidence type="ECO:0000313" key="2">
    <source>
        <dbReference type="Proteomes" id="UP000030655"/>
    </source>
</evidence>
<accession>A0A059F5X9</accession>
<dbReference type="HOGENOM" id="CLU_044348_8_2_1"/>
<sequence length="88" mass="10518">MSTLDYDHDTVCHKYKFVDKNTGTNTQGVESFNNELKLEIKRRKGIETNLRQRFLDEFCFKFNTKKFRLEKVLNLVKILRSFLAVLEI</sequence>
<dbReference type="PANTHER" id="PTHR47163:SF2">
    <property type="entry name" value="SI:DKEY-17M8.2"/>
    <property type="match status" value="1"/>
</dbReference>
<dbReference type="PANTHER" id="PTHR47163">
    <property type="entry name" value="DDE_TNP_IS1595 DOMAIN-CONTAINING PROTEIN"/>
    <property type="match status" value="1"/>
</dbReference>
<name>A0A059F5X9_9MICR</name>
<dbReference type="VEuPathDB" id="MicrosporidiaDB:H312_00072"/>